<keyword evidence="6 9" id="KW-0732">Signal</keyword>
<evidence type="ECO:0000256" key="7">
    <source>
        <dbReference type="ARBA" id="ARBA00023157"/>
    </source>
</evidence>
<reference evidence="10" key="2">
    <citation type="submission" date="2025-08" db="UniProtKB">
        <authorList>
            <consortium name="Ensembl"/>
        </authorList>
    </citation>
    <scope>IDENTIFICATION</scope>
</reference>
<feature type="disulfide bond" evidence="8">
    <location>
        <begin position="82"/>
        <end position="135"/>
    </location>
</feature>
<dbReference type="Pfam" id="PF00726">
    <property type="entry name" value="IL10"/>
    <property type="match status" value="1"/>
</dbReference>
<dbReference type="GO" id="GO:0008593">
    <property type="term" value="P:regulation of Notch signaling pathway"/>
    <property type="evidence" value="ECO:0007669"/>
    <property type="project" value="Ensembl"/>
</dbReference>
<dbReference type="STRING" id="42514.ENSPNAP00000004355"/>
<dbReference type="GO" id="GO:1905298">
    <property type="term" value="P:regulation of intestinal epithelial cell development"/>
    <property type="evidence" value="ECO:0007669"/>
    <property type="project" value="Ensembl"/>
</dbReference>
<sequence length="181" mass="21461">MHFFKFLLPSLLTVLLVEDTQSRRVNCIDSCCTFVESFPLRLNRLRSSYEKIRDYYEEKDELDRALLNKTILQKSFNSPYGCHAMNDVLHFYLDTVLPTAINENTRSFKTPIDEIGNIFQELKRDLIKCRNYLGCQKPFEISSIRDSYQQMKKKGMYKAMGELDMLFNYFEKYLASKRSTH</sequence>
<dbReference type="GeneID" id="108435197"/>
<dbReference type="SUPFAM" id="SSF47266">
    <property type="entry name" value="4-helical cytokines"/>
    <property type="match status" value="1"/>
</dbReference>
<dbReference type="Proteomes" id="UP001501920">
    <property type="component" value="Chromosome 21"/>
</dbReference>
<comment type="similarity">
    <text evidence="2 9">Belongs to the IL-10 family.</text>
</comment>
<comment type="subcellular location">
    <subcellularLocation>
        <location evidence="1 9">Secreted</location>
    </subcellularLocation>
</comment>
<dbReference type="PRINTS" id="PR01294">
    <property type="entry name" value="INTRLEUKIN10"/>
</dbReference>
<evidence type="ECO:0000313" key="11">
    <source>
        <dbReference type="Proteomes" id="UP001501920"/>
    </source>
</evidence>
<evidence type="ECO:0000256" key="5">
    <source>
        <dbReference type="ARBA" id="ARBA00022525"/>
    </source>
</evidence>
<dbReference type="GO" id="GO:0001817">
    <property type="term" value="P:regulation of cytokine production"/>
    <property type="evidence" value="ECO:0007669"/>
    <property type="project" value="UniProtKB-ARBA"/>
</dbReference>
<evidence type="ECO:0000256" key="3">
    <source>
        <dbReference type="ARBA" id="ARBA00011144"/>
    </source>
</evidence>
<protein>
    <recommendedName>
        <fullName evidence="9">Interleukin family protein</fullName>
    </recommendedName>
</protein>
<dbReference type="GO" id="GO:0006955">
    <property type="term" value="P:immune response"/>
    <property type="evidence" value="ECO:0007669"/>
    <property type="project" value="Ensembl"/>
</dbReference>
<evidence type="ECO:0000256" key="8">
    <source>
        <dbReference type="PIRSR" id="PIRSR620443-50"/>
    </source>
</evidence>
<keyword evidence="4 9" id="KW-0202">Cytokine</keyword>
<dbReference type="GO" id="GO:0005125">
    <property type="term" value="F:cytokine activity"/>
    <property type="evidence" value="ECO:0007669"/>
    <property type="project" value="UniProtKB-UniRule"/>
</dbReference>
<gene>
    <name evidence="10" type="primary">IL10</name>
</gene>
<dbReference type="AlphaFoldDB" id="A0A3B4C0D9"/>
<keyword evidence="11" id="KW-1185">Reference proteome</keyword>
<dbReference type="GO" id="GO:0050728">
    <property type="term" value="P:negative regulation of inflammatory response"/>
    <property type="evidence" value="ECO:0007669"/>
    <property type="project" value="Ensembl"/>
</dbReference>
<dbReference type="GO" id="GO:0005615">
    <property type="term" value="C:extracellular space"/>
    <property type="evidence" value="ECO:0007669"/>
    <property type="project" value="UniProtKB-UniRule"/>
</dbReference>
<dbReference type="SMART" id="SM00188">
    <property type="entry name" value="IL10"/>
    <property type="match status" value="1"/>
</dbReference>
<organism evidence="10 11">
    <name type="scientific">Pygocentrus nattereri</name>
    <name type="common">Red-bellied piranha</name>
    <dbReference type="NCBI Taxonomy" id="42514"/>
    <lineage>
        <taxon>Eukaryota</taxon>
        <taxon>Metazoa</taxon>
        <taxon>Chordata</taxon>
        <taxon>Craniata</taxon>
        <taxon>Vertebrata</taxon>
        <taxon>Euteleostomi</taxon>
        <taxon>Actinopterygii</taxon>
        <taxon>Neopterygii</taxon>
        <taxon>Teleostei</taxon>
        <taxon>Ostariophysi</taxon>
        <taxon>Characiformes</taxon>
        <taxon>Characoidei</taxon>
        <taxon>Pygocentrus</taxon>
    </lineage>
</organism>
<evidence type="ECO:0000256" key="4">
    <source>
        <dbReference type="ARBA" id="ARBA00022514"/>
    </source>
</evidence>
<evidence type="ECO:0000256" key="1">
    <source>
        <dbReference type="ARBA" id="ARBA00004613"/>
    </source>
</evidence>
<reference evidence="10 11" key="1">
    <citation type="submission" date="2020-10" db="EMBL/GenBank/DDBJ databases">
        <title>Pygocentrus nattereri (red-bellied piranha) genome, fPygNat1, primary haplotype.</title>
        <authorList>
            <person name="Myers G."/>
            <person name="Meyer A."/>
            <person name="Karagic N."/>
            <person name="Pippel M."/>
            <person name="Winkler S."/>
            <person name="Tracey A."/>
            <person name="Wood J."/>
            <person name="Formenti G."/>
            <person name="Howe K."/>
            <person name="Fedrigo O."/>
            <person name="Jarvis E.D."/>
        </authorList>
    </citation>
    <scope>NUCLEOTIDE SEQUENCE [LARGE SCALE GENOMIC DNA]</scope>
</reference>
<feature type="disulfide bond" evidence="8">
    <location>
        <begin position="32"/>
        <end position="129"/>
    </location>
</feature>
<evidence type="ECO:0000256" key="6">
    <source>
        <dbReference type="ARBA" id="ARBA00022729"/>
    </source>
</evidence>
<dbReference type="OrthoDB" id="9931894at2759"/>
<dbReference type="PANTHER" id="PTHR48482">
    <property type="entry name" value="INTERLEUKIN-19-RELATED"/>
    <property type="match status" value="1"/>
</dbReference>
<name>A0A3B4C0D9_PYGNA</name>
<dbReference type="PANTHER" id="PTHR48482:SF5">
    <property type="entry name" value="INTERLEUKIN-10"/>
    <property type="match status" value="1"/>
</dbReference>
<dbReference type="InterPro" id="IPR009079">
    <property type="entry name" value="4_helix_cytokine-like_core"/>
</dbReference>
<dbReference type="CTD" id="3586"/>
<evidence type="ECO:0000256" key="2">
    <source>
        <dbReference type="ARBA" id="ARBA00008813"/>
    </source>
</evidence>
<keyword evidence="5 9" id="KW-0964">Secreted</keyword>
<dbReference type="InterPro" id="IPR000098">
    <property type="entry name" value="IL-10"/>
</dbReference>
<comment type="subunit">
    <text evidence="3">Homodimer. Interacts with IL10RA and IL10RB.</text>
</comment>
<evidence type="ECO:0000313" key="10">
    <source>
        <dbReference type="Ensembl" id="ENSPNAP00000004355.1"/>
    </source>
</evidence>
<evidence type="ECO:0000256" key="9">
    <source>
        <dbReference type="RuleBase" id="RU368043"/>
    </source>
</evidence>
<dbReference type="RefSeq" id="XP_017566347.1">
    <property type="nucleotide sequence ID" value="XM_017710858.1"/>
</dbReference>
<dbReference type="Gene3D" id="1.20.1250.10">
    <property type="match status" value="1"/>
</dbReference>
<proteinExistence type="inferred from homology"/>
<dbReference type="GO" id="GO:0042742">
    <property type="term" value="P:defense response to bacterium"/>
    <property type="evidence" value="ECO:0007669"/>
    <property type="project" value="Ensembl"/>
</dbReference>
<dbReference type="InterPro" id="IPR020443">
    <property type="entry name" value="IL-10/19/20/24/26"/>
</dbReference>
<comment type="function">
    <text evidence="9">Immune regulatory cytokine.</text>
</comment>
<dbReference type="GeneTree" id="ENSGT00950000183124"/>
<feature type="signal peptide" evidence="9">
    <location>
        <begin position="1"/>
        <end position="22"/>
    </location>
</feature>
<keyword evidence="7 8" id="KW-1015">Disulfide bond</keyword>
<dbReference type="GO" id="GO:0032496">
    <property type="term" value="P:response to lipopolysaccharide"/>
    <property type="evidence" value="ECO:0007669"/>
    <property type="project" value="Ensembl"/>
</dbReference>
<dbReference type="Ensembl" id="ENSPNAT00000007143.2">
    <property type="protein sequence ID" value="ENSPNAP00000004355.1"/>
    <property type="gene ID" value="ENSPNAG00000010803.2"/>
</dbReference>
<dbReference type="OMA" id="CHRFFTC"/>
<feature type="chain" id="PRO_5031604489" description="Interleukin family protein" evidence="9">
    <location>
        <begin position="23"/>
        <end position="181"/>
    </location>
</feature>
<reference evidence="10" key="3">
    <citation type="submission" date="2025-09" db="UniProtKB">
        <authorList>
            <consortium name="Ensembl"/>
        </authorList>
    </citation>
    <scope>IDENTIFICATION</scope>
</reference>
<accession>A0A3B4C0D9</accession>